<evidence type="ECO:0000256" key="1">
    <source>
        <dbReference type="SAM" id="MobiDB-lite"/>
    </source>
</evidence>
<feature type="chain" id="PRO_5030610297" description="Lipoprotein" evidence="2">
    <location>
        <begin position="31"/>
        <end position="241"/>
    </location>
</feature>
<evidence type="ECO:0000313" key="3">
    <source>
        <dbReference type="EMBL" id="NKX54866.1"/>
    </source>
</evidence>
<evidence type="ECO:0008006" key="5">
    <source>
        <dbReference type="Google" id="ProtNLM"/>
    </source>
</evidence>
<feature type="compositionally biased region" description="Low complexity" evidence="1">
    <location>
        <begin position="31"/>
        <end position="44"/>
    </location>
</feature>
<comment type="caution">
    <text evidence="3">The sequence shown here is derived from an EMBL/GenBank/DDBJ whole genome shotgun (WGS) entry which is preliminary data.</text>
</comment>
<gene>
    <name evidence="3" type="ORF">HGG74_10005</name>
</gene>
<evidence type="ECO:0000313" key="4">
    <source>
        <dbReference type="Proteomes" id="UP000544090"/>
    </source>
</evidence>
<dbReference type="Proteomes" id="UP000544090">
    <property type="component" value="Unassembled WGS sequence"/>
</dbReference>
<dbReference type="EMBL" id="JAAZSQ010000008">
    <property type="protein sequence ID" value="NKX54866.1"/>
    <property type="molecule type" value="Genomic_DNA"/>
</dbReference>
<protein>
    <recommendedName>
        <fullName evidence="5">Lipoprotein</fullName>
    </recommendedName>
</protein>
<feature type="region of interest" description="Disordered" evidence="1">
    <location>
        <begin position="31"/>
        <end position="75"/>
    </location>
</feature>
<accession>A0A7X6HD00</accession>
<keyword evidence="2" id="KW-0732">Signal</keyword>
<dbReference type="AlphaFoldDB" id="A0A7X6HD00"/>
<feature type="compositionally biased region" description="Low complexity" evidence="1">
    <location>
        <begin position="51"/>
        <end position="60"/>
    </location>
</feature>
<proteinExistence type="predicted"/>
<evidence type="ECO:0000256" key="2">
    <source>
        <dbReference type="SAM" id="SignalP"/>
    </source>
</evidence>
<organism evidence="3 4">
    <name type="scientific">Arthrobacter mobilis</name>
    <dbReference type="NCBI Taxonomy" id="2724944"/>
    <lineage>
        <taxon>Bacteria</taxon>
        <taxon>Bacillati</taxon>
        <taxon>Actinomycetota</taxon>
        <taxon>Actinomycetes</taxon>
        <taxon>Micrococcales</taxon>
        <taxon>Micrococcaceae</taxon>
        <taxon>Arthrobacter</taxon>
    </lineage>
</organism>
<dbReference type="RefSeq" id="WP_168486213.1">
    <property type="nucleotide sequence ID" value="NZ_JAAZSQ010000008.1"/>
</dbReference>
<reference evidence="3 4" key="1">
    <citation type="submission" date="2020-04" db="EMBL/GenBank/DDBJ databases">
        <title>Arthrobacter sp. nov.</title>
        <authorList>
            <person name="Liu S."/>
        </authorList>
    </citation>
    <scope>NUCLEOTIDE SEQUENCE [LARGE SCALE GENOMIC DNA]</scope>
    <source>
        <strain evidence="3 4">E918</strain>
    </source>
</reference>
<name>A0A7X6HD00_9MICC</name>
<feature type="signal peptide" evidence="2">
    <location>
        <begin position="1"/>
        <end position="30"/>
    </location>
</feature>
<sequence>MPTCHNTARCRRLYPALTLAGLLAAGCAGGADQAQTASPGANTTPPGPSGPGAAPTSGPAVSDWTQEDTGGKFVPAPEDYYQPFEVEACGGTVTIAAGDVRRTEYKASRQEDGSMRLDFRGGLTLDVSRDSDGARLDELEASGPGYELRSRDGLTAIWSWDGPSLVTAFDDVENSAFQKEGLPRMVYFTGGRIAGKTVSPETPDAGTVSAEITQNSAKGVQDVCRMLDAAANTPPAETVSP</sequence>
<keyword evidence="4" id="KW-1185">Reference proteome</keyword>